<protein>
    <submittedName>
        <fullName evidence="5">PokS7</fullName>
    </submittedName>
</protein>
<comment type="similarity">
    <text evidence="1">Belongs to the dTDP-4-dehydrorhamnose 3,5-epimerase family.</text>
</comment>
<dbReference type="Pfam" id="PF00908">
    <property type="entry name" value="dTDP_sugar_isom"/>
    <property type="match status" value="1"/>
</dbReference>
<dbReference type="SUPFAM" id="SSF51182">
    <property type="entry name" value="RmlC-like cupins"/>
    <property type="match status" value="1"/>
</dbReference>
<dbReference type="InterPro" id="IPR000888">
    <property type="entry name" value="RmlC-like"/>
</dbReference>
<feature type="active site" description="Proton acceptor" evidence="3">
    <location>
        <position position="65"/>
    </location>
</feature>
<dbReference type="GO" id="GO:0019305">
    <property type="term" value="P:dTDP-rhamnose biosynthetic process"/>
    <property type="evidence" value="ECO:0007669"/>
    <property type="project" value="TreeGrafter"/>
</dbReference>
<reference evidence="5" key="1">
    <citation type="journal article" date="2009" name="ChemBioChem">
        <title>Organisation of the biosynthetic gene cluster and tailoring enzymes in the biosynthesis of the tetracyclic quinone glycoside antibiotic polyketomycin.</title>
        <authorList>
            <person name="Daum M."/>
            <person name="Peintner I."/>
            <person name="Linnenbrink A."/>
            <person name="Frerich A."/>
            <person name="Weber M."/>
            <person name="Paululat T."/>
            <person name="Bechthold A."/>
        </authorList>
    </citation>
    <scope>NUCLEOTIDE SEQUENCE</scope>
    <source>
        <strain evidence="5">Tu6028</strain>
    </source>
</reference>
<evidence type="ECO:0000256" key="1">
    <source>
        <dbReference type="ARBA" id="ARBA00010154"/>
    </source>
</evidence>
<dbReference type="CDD" id="cd00438">
    <property type="entry name" value="cupin_RmlC"/>
    <property type="match status" value="1"/>
</dbReference>
<name>C0JWD5_STRDA</name>
<sequence length="204" mass="22451">MTGMRTRRLAVAGSFEFTPEIHTDARGLFVSPLQEEAFVAAVGEPFVTAQTNHSRSARGVLRGLHFTTTPPGQAKYVYCAQGRALDAVVDIRLGSPTFGKWDIVEMDAVSYRAVYIPDGAGHAFLALDDDTVMSYLVSSAYRTELEQAVDPLDPALGLPWPYDMEFVMSERDTTAVSLAEAEARGMLPRYEDCRQWPAEAEPGR</sequence>
<feature type="site" description="Participates in a stacking interaction with the thymidine ring of dTDP-4-oxo-6-deoxyglucose" evidence="4">
    <location>
        <position position="141"/>
    </location>
</feature>
<evidence type="ECO:0000256" key="2">
    <source>
        <dbReference type="ARBA" id="ARBA00023235"/>
    </source>
</evidence>
<feature type="active site" description="Proton donor" evidence="3">
    <location>
        <position position="135"/>
    </location>
</feature>
<dbReference type="GO" id="GO:0008830">
    <property type="term" value="F:dTDP-4-dehydrorhamnose 3,5-epimerase activity"/>
    <property type="evidence" value="ECO:0007669"/>
    <property type="project" value="InterPro"/>
</dbReference>
<dbReference type="GO" id="GO:0005829">
    <property type="term" value="C:cytosol"/>
    <property type="evidence" value="ECO:0007669"/>
    <property type="project" value="TreeGrafter"/>
</dbReference>
<evidence type="ECO:0000256" key="4">
    <source>
        <dbReference type="PIRSR" id="PIRSR600888-3"/>
    </source>
</evidence>
<dbReference type="AlphaFoldDB" id="C0JWD5"/>
<organism evidence="5">
    <name type="scientific">Streptomyces diastatochromogenes</name>
    <dbReference type="NCBI Taxonomy" id="42236"/>
    <lineage>
        <taxon>Bacteria</taxon>
        <taxon>Bacillati</taxon>
        <taxon>Actinomycetota</taxon>
        <taxon>Actinomycetes</taxon>
        <taxon>Kitasatosporales</taxon>
        <taxon>Streptomycetaceae</taxon>
        <taxon>Streptomyces</taxon>
    </lineage>
</organism>
<proteinExistence type="inferred from homology"/>
<dbReference type="GO" id="GO:0000271">
    <property type="term" value="P:polysaccharide biosynthetic process"/>
    <property type="evidence" value="ECO:0007669"/>
    <property type="project" value="TreeGrafter"/>
</dbReference>
<dbReference type="PANTHER" id="PTHR21047">
    <property type="entry name" value="DTDP-6-DEOXY-D-GLUCOSE-3,5 EPIMERASE"/>
    <property type="match status" value="1"/>
</dbReference>
<dbReference type="PANTHER" id="PTHR21047:SF2">
    <property type="entry name" value="THYMIDINE DIPHOSPHO-4-KETO-RHAMNOSE 3,5-EPIMERASE"/>
    <property type="match status" value="1"/>
</dbReference>
<evidence type="ECO:0000256" key="3">
    <source>
        <dbReference type="PIRSR" id="PIRSR600888-1"/>
    </source>
</evidence>
<dbReference type="Gene3D" id="2.60.120.10">
    <property type="entry name" value="Jelly Rolls"/>
    <property type="match status" value="1"/>
</dbReference>
<dbReference type="InterPro" id="IPR014710">
    <property type="entry name" value="RmlC-like_jellyroll"/>
</dbReference>
<keyword evidence="2" id="KW-0413">Isomerase</keyword>
<dbReference type="InterPro" id="IPR011051">
    <property type="entry name" value="RmlC_Cupin_sf"/>
</dbReference>
<dbReference type="EMBL" id="FJ483966">
    <property type="protein sequence ID" value="ACN64855.1"/>
    <property type="molecule type" value="Genomic_DNA"/>
</dbReference>
<evidence type="ECO:0000313" key="5">
    <source>
        <dbReference type="EMBL" id="ACN64855.1"/>
    </source>
</evidence>
<accession>C0JWD5</accession>
<gene>
    <name evidence="5" type="primary">pokS7</name>
</gene>